<dbReference type="SFLD" id="SFLDG01067">
    <property type="entry name" value="SPASM/twitch_domain_containing"/>
    <property type="match status" value="1"/>
</dbReference>
<dbReference type="Pfam" id="PF04055">
    <property type="entry name" value="Radical_SAM"/>
    <property type="match status" value="1"/>
</dbReference>
<dbReference type="InterPro" id="IPR026404">
    <property type="entry name" value="rSAM_w_lipo"/>
</dbReference>
<keyword evidence="2" id="KW-0004">4Fe-4S</keyword>
<dbReference type="InterPro" id="IPR007197">
    <property type="entry name" value="rSAM"/>
</dbReference>
<organism evidence="8 9">
    <name type="scientific">Phocaeicola coprocola CAG:162</name>
    <dbReference type="NCBI Taxonomy" id="1263040"/>
    <lineage>
        <taxon>Bacteria</taxon>
        <taxon>Pseudomonadati</taxon>
        <taxon>Bacteroidota</taxon>
        <taxon>Bacteroidia</taxon>
        <taxon>Bacteroidales</taxon>
        <taxon>Bacteroidaceae</taxon>
        <taxon>Phocaeicola</taxon>
    </lineage>
</organism>
<dbReference type="Proteomes" id="UP000018362">
    <property type="component" value="Unassembled WGS sequence"/>
</dbReference>
<dbReference type="InterPro" id="IPR023885">
    <property type="entry name" value="4Fe4S-binding_SPASM_dom"/>
</dbReference>
<dbReference type="AlphaFoldDB" id="R6C1S8"/>
<evidence type="ECO:0000256" key="4">
    <source>
        <dbReference type="ARBA" id="ARBA00022723"/>
    </source>
</evidence>
<dbReference type="Pfam" id="PF13186">
    <property type="entry name" value="SPASM"/>
    <property type="match status" value="1"/>
</dbReference>
<keyword evidence="6" id="KW-0411">Iron-sulfur</keyword>
<dbReference type="GO" id="GO:0003824">
    <property type="term" value="F:catalytic activity"/>
    <property type="evidence" value="ECO:0007669"/>
    <property type="project" value="InterPro"/>
</dbReference>
<dbReference type="InterPro" id="IPR013785">
    <property type="entry name" value="Aldolase_TIM"/>
</dbReference>
<evidence type="ECO:0000313" key="9">
    <source>
        <dbReference type="Proteomes" id="UP000018362"/>
    </source>
</evidence>
<dbReference type="EMBL" id="CBCJ010000046">
    <property type="protein sequence ID" value="CDA70313.1"/>
    <property type="molecule type" value="Genomic_DNA"/>
</dbReference>
<dbReference type="InterPro" id="IPR058240">
    <property type="entry name" value="rSAM_sf"/>
</dbReference>
<dbReference type="GO" id="GO:0046872">
    <property type="term" value="F:metal ion binding"/>
    <property type="evidence" value="ECO:0007669"/>
    <property type="project" value="UniProtKB-KW"/>
</dbReference>
<keyword evidence="4" id="KW-0479">Metal-binding</keyword>
<dbReference type="GO" id="GO:0051539">
    <property type="term" value="F:4 iron, 4 sulfur cluster binding"/>
    <property type="evidence" value="ECO:0007669"/>
    <property type="project" value="UniProtKB-KW"/>
</dbReference>
<evidence type="ECO:0000256" key="3">
    <source>
        <dbReference type="ARBA" id="ARBA00022691"/>
    </source>
</evidence>
<dbReference type="PIRSF" id="PIRSF037420">
    <property type="entry name" value="PQQ_syn_pqqE"/>
    <property type="match status" value="1"/>
</dbReference>
<dbReference type="PANTHER" id="PTHR11228:SF7">
    <property type="entry name" value="PQQA PEPTIDE CYCLASE"/>
    <property type="match status" value="1"/>
</dbReference>
<dbReference type="SFLD" id="SFLDS00029">
    <property type="entry name" value="Radical_SAM"/>
    <property type="match status" value="1"/>
</dbReference>
<evidence type="ECO:0000256" key="2">
    <source>
        <dbReference type="ARBA" id="ARBA00022485"/>
    </source>
</evidence>
<evidence type="ECO:0000256" key="1">
    <source>
        <dbReference type="ARBA" id="ARBA00001966"/>
    </source>
</evidence>
<keyword evidence="5" id="KW-0408">Iron</keyword>
<evidence type="ECO:0000256" key="6">
    <source>
        <dbReference type="ARBA" id="ARBA00023014"/>
    </source>
</evidence>
<reference evidence="8" key="1">
    <citation type="submission" date="2012-11" db="EMBL/GenBank/DDBJ databases">
        <title>Dependencies among metagenomic species, viruses, plasmids and units of genetic variation.</title>
        <authorList>
            <person name="Nielsen H.B."/>
            <person name="Almeida M."/>
            <person name="Juncker A.S."/>
            <person name="Rasmussen S."/>
            <person name="Li J."/>
            <person name="Sunagawa S."/>
            <person name="Plichta D."/>
            <person name="Gautier L."/>
            <person name="Le Chatelier E."/>
            <person name="Peletier E."/>
            <person name="Bonde I."/>
            <person name="Nielsen T."/>
            <person name="Manichanh C."/>
            <person name="Arumugam M."/>
            <person name="Batto J."/>
            <person name="Santos M.B.Q.D."/>
            <person name="Blom N."/>
            <person name="Borruel N."/>
            <person name="Burgdorf K.S."/>
            <person name="Boumezbeur F."/>
            <person name="Casellas F."/>
            <person name="Dore J."/>
            <person name="Guarner F."/>
            <person name="Hansen T."/>
            <person name="Hildebrand F."/>
            <person name="Kaas R.S."/>
            <person name="Kennedy S."/>
            <person name="Kristiansen K."/>
            <person name="Kultima J.R."/>
            <person name="Leonard P."/>
            <person name="Levenez F."/>
            <person name="Lund O."/>
            <person name="Moumen B."/>
            <person name="Le Paslier D."/>
            <person name="Pons N."/>
            <person name="Pedersen O."/>
            <person name="Prifti E."/>
            <person name="Qin J."/>
            <person name="Raes J."/>
            <person name="Tap J."/>
            <person name="Tims S."/>
            <person name="Ussery D.W."/>
            <person name="Yamada T."/>
            <person name="MetaHit consortium"/>
            <person name="Renault P."/>
            <person name="Sicheritz-Ponten T."/>
            <person name="Bork P."/>
            <person name="Wang J."/>
            <person name="Brunak S."/>
            <person name="Ehrlich S.D."/>
        </authorList>
    </citation>
    <scope>NUCLEOTIDE SEQUENCE [LARGE SCALE GENOMIC DNA]</scope>
</reference>
<dbReference type="PANTHER" id="PTHR11228">
    <property type="entry name" value="RADICAL SAM DOMAIN PROTEIN"/>
    <property type="match status" value="1"/>
</dbReference>
<evidence type="ECO:0000256" key="5">
    <source>
        <dbReference type="ARBA" id="ARBA00023004"/>
    </source>
</evidence>
<protein>
    <submittedName>
        <fullName evidence="8">Radical SAM domain protein</fullName>
    </submittedName>
</protein>
<dbReference type="PROSITE" id="PS51918">
    <property type="entry name" value="RADICAL_SAM"/>
    <property type="match status" value="1"/>
</dbReference>
<dbReference type="NCBIfam" id="TIGR04085">
    <property type="entry name" value="rSAM_more_4Fe4S"/>
    <property type="match status" value="1"/>
</dbReference>
<dbReference type="SUPFAM" id="SSF102114">
    <property type="entry name" value="Radical SAM enzymes"/>
    <property type="match status" value="1"/>
</dbReference>
<evidence type="ECO:0000259" key="7">
    <source>
        <dbReference type="PROSITE" id="PS51918"/>
    </source>
</evidence>
<sequence>MINPKTMNTNLSLRRRLGLEIARKITNTLVEQHPLKQLFWECTLRCNLHCRHCGSDCKKISGYADMPKEDFLRVLDNIALHTDPHHVFVVITGGEPLMREDLEECGKAIHDKGFPWGMVTNGLAMTPERFTALLKAGMHTATVSLDGFADEHNWMRGHPQSFDKAIRAIRMMAAIPGFVFDVVTCVNKHNYAQLNELKEFLIGIGLKQWRLFTVFPVGRAASDAELQLSGEEFRGMLDFIKQTRKEGRIRISYGCEGFLGNYEGDVRDHFFSCQAGITVGSVLIDGSISACPSIRADFHQGNIYKDEFMDVWENNYQPYRDRTWMKKGECATCKYFRYCRGNGMHLRDGQGELMVCHLKRIVNP</sequence>
<dbReference type="CDD" id="cd01335">
    <property type="entry name" value="Radical_SAM"/>
    <property type="match status" value="1"/>
</dbReference>
<dbReference type="Gene3D" id="3.20.20.70">
    <property type="entry name" value="Aldolase class I"/>
    <property type="match status" value="1"/>
</dbReference>
<accession>R6C1S8</accession>
<dbReference type="InterPro" id="IPR050377">
    <property type="entry name" value="Radical_SAM_PqqE_MftC-like"/>
</dbReference>
<comment type="caution">
    <text evidence="8">The sequence shown here is derived from an EMBL/GenBank/DDBJ whole genome shotgun (WGS) entry which is preliminary data.</text>
</comment>
<name>R6C1S8_9BACT</name>
<gene>
    <name evidence="8" type="ORF">BN509_00201</name>
</gene>
<comment type="cofactor">
    <cofactor evidence="1">
        <name>[4Fe-4S] cluster</name>
        <dbReference type="ChEBI" id="CHEBI:49883"/>
    </cofactor>
</comment>
<proteinExistence type="predicted"/>
<feature type="domain" description="Radical SAM core" evidence="7">
    <location>
        <begin position="32"/>
        <end position="252"/>
    </location>
</feature>
<dbReference type="SFLD" id="SFLDG01386">
    <property type="entry name" value="main_SPASM_domain-containing"/>
    <property type="match status" value="1"/>
</dbReference>
<dbReference type="InterPro" id="IPR017200">
    <property type="entry name" value="PqqE-like"/>
</dbReference>
<keyword evidence="3" id="KW-0949">S-adenosyl-L-methionine</keyword>
<evidence type="ECO:0000313" key="8">
    <source>
        <dbReference type="EMBL" id="CDA70313.1"/>
    </source>
</evidence>
<dbReference type="NCBIfam" id="TIGR04133">
    <property type="entry name" value="rSAM_w_lipo"/>
    <property type="match status" value="1"/>
</dbReference>